<dbReference type="GO" id="GO:0005811">
    <property type="term" value="C:lipid droplet"/>
    <property type="evidence" value="ECO:0007669"/>
    <property type="project" value="TreeGrafter"/>
</dbReference>
<dbReference type="Gene3D" id="3.40.50.720">
    <property type="entry name" value="NAD(P)-binding Rossmann-like Domain"/>
    <property type="match status" value="1"/>
</dbReference>
<dbReference type="PANTHER" id="PTHR24322:SF742">
    <property type="entry name" value="PROTEIN DHS-3"/>
    <property type="match status" value="1"/>
</dbReference>
<dbReference type="OrthoDB" id="10253736at2759"/>
<dbReference type="CDD" id="cd05339">
    <property type="entry name" value="17beta-HSDXI-like_SDR_c"/>
    <property type="match status" value="1"/>
</dbReference>
<sequence length="335" mass="36889">MIDTLITLGKLILVTIIDAIKALFPTGYLPRKSVEDQIVLITGAGSGIGRIMAVEFAKLKAQLVLWDINKEANEKTKELIESIGVHAYTVNLAKRDEIYAAAEKVKSEVGNVDILVNNAGIVTGKKLFDCPDEMMELTMVVNCTSHFFTTKAFLPHMVETDHGHIVTIASMAGIIGTAGMVDYCASKFGAVGFSLSLASEMLLMRKNGVHVTTVCPFFISTGMFHGAATKSPNLLPIMSPEYVVEQVLEAVLTDKELILMPRFCYFAVFLARLVYRVELIQFFLLKSKFFCLKAELLLTALSVGILFALQYRLSFIAQSSLLELYKGLGVRNGRK</sequence>
<name>A0A0N4UUH6_ENTVE</name>
<gene>
    <name evidence="5" type="ORF">EVEC_LOCUS753</name>
</gene>
<evidence type="ECO:0000313" key="7">
    <source>
        <dbReference type="WBParaSite" id="EVEC_0000104501-mRNA-1"/>
    </source>
</evidence>
<dbReference type="InterPro" id="IPR020904">
    <property type="entry name" value="Sc_DH/Rdtase_CS"/>
</dbReference>
<reference evidence="7" key="1">
    <citation type="submission" date="2016-04" db="UniProtKB">
        <authorList>
            <consortium name="WormBaseParasite"/>
        </authorList>
    </citation>
    <scope>IDENTIFICATION</scope>
</reference>
<dbReference type="InterPro" id="IPR002347">
    <property type="entry name" value="SDR_fam"/>
</dbReference>
<dbReference type="WBParaSite" id="EVEC_0000104501-mRNA-1">
    <property type="protein sequence ID" value="EVEC_0000104501-mRNA-1"/>
    <property type="gene ID" value="EVEC_0000104501"/>
</dbReference>
<comment type="similarity">
    <text evidence="1 4">Belongs to the short-chain dehydrogenases/reductases (SDR) family.</text>
</comment>
<dbReference type="Proteomes" id="UP000274131">
    <property type="component" value="Unassembled WGS sequence"/>
</dbReference>
<dbReference type="PROSITE" id="PS00061">
    <property type="entry name" value="ADH_SHORT"/>
    <property type="match status" value="1"/>
</dbReference>
<evidence type="ECO:0000256" key="3">
    <source>
        <dbReference type="ARBA" id="ARBA00023027"/>
    </source>
</evidence>
<keyword evidence="6" id="KW-1185">Reference proteome</keyword>
<evidence type="ECO:0000313" key="6">
    <source>
        <dbReference type="Proteomes" id="UP000274131"/>
    </source>
</evidence>
<dbReference type="PRINTS" id="PR00081">
    <property type="entry name" value="GDHRDH"/>
</dbReference>
<evidence type="ECO:0000256" key="1">
    <source>
        <dbReference type="ARBA" id="ARBA00006484"/>
    </source>
</evidence>
<dbReference type="FunFam" id="3.40.50.720:FF:000202">
    <property type="entry name" value="Short-chain dehydrogenase/reductase family 16C member 6"/>
    <property type="match status" value="1"/>
</dbReference>
<proteinExistence type="inferred from homology"/>
<dbReference type="Pfam" id="PF00106">
    <property type="entry name" value="adh_short"/>
    <property type="match status" value="1"/>
</dbReference>
<dbReference type="PANTHER" id="PTHR24322">
    <property type="entry name" value="PKSB"/>
    <property type="match status" value="1"/>
</dbReference>
<evidence type="ECO:0000313" key="5">
    <source>
        <dbReference type="EMBL" id="VDD85610.1"/>
    </source>
</evidence>
<dbReference type="AlphaFoldDB" id="A0A0N4UUH6"/>
<dbReference type="PRINTS" id="PR00080">
    <property type="entry name" value="SDRFAMILY"/>
</dbReference>
<organism evidence="7">
    <name type="scientific">Enterobius vermicularis</name>
    <name type="common">Human pinworm</name>
    <dbReference type="NCBI Taxonomy" id="51028"/>
    <lineage>
        <taxon>Eukaryota</taxon>
        <taxon>Metazoa</taxon>
        <taxon>Ecdysozoa</taxon>
        <taxon>Nematoda</taxon>
        <taxon>Chromadorea</taxon>
        <taxon>Rhabditida</taxon>
        <taxon>Spirurina</taxon>
        <taxon>Oxyuridomorpha</taxon>
        <taxon>Oxyuroidea</taxon>
        <taxon>Oxyuridae</taxon>
        <taxon>Enterobius</taxon>
    </lineage>
</organism>
<evidence type="ECO:0000256" key="4">
    <source>
        <dbReference type="RuleBase" id="RU000363"/>
    </source>
</evidence>
<dbReference type="InterPro" id="IPR036291">
    <property type="entry name" value="NAD(P)-bd_dom_sf"/>
</dbReference>
<protein>
    <submittedName>
        <fullName evidence="7">Short-chain dehydrogenase/reductase family 16C member 6</fullName>
    </submittedName>
</protein>
<dbReference type="GO" id="GO:0016616">
    <property type="term" value="F:oxidoreductase activity, acting on the CH-OH group of donors, NAD or NADP as acceptor"/>
    <property type="evidence" value="ECO:0007669"/>
    <property type="project" value="TreeGrafter"/>
</dbReference>
<keyword evidence="2" id="KW-0560">Oxidoreductase</keyword>
<evidence type="ECO:0000256" key="2">
    <source>
        <dbReference type="ARBA" id="ARBA00023002"/>
    </source>
</evidence>
<dbReference type="SUPFAM" id="SSF51735">
    <property type="entry name" value="NAD(P)-binding Rossmann-fold domains"/>
    <property type="match status" value="1"/>
</dbReference>
<keyword evidence="3" id="KW-0520">NAD</keyword>
<accession>A0A0N4UUH6</accession>
<dbReference type="STRING" id="51028.A0A0N4UUH6"/>
<reference evidence="5 6" key="2">
    <citation type="submission" date="2018-10" db="EMBL/GenBank/DDBJ databases">
        <authorList>
            <consortium name="Pathogen Informatics"/>
        </authorList>
    </citation>
    <scope>NUCLEOTIDE SEQUENCE [LARGE SCALE GENOMIC DNA]</scope>
</reference>
<dbReference type="EMBL" id="UXUI01007135">
    <property type="protein sequence ID" value="VDD85610.1"/>
    <property type="molecule type" value="Genomic_DNA"/>
</dbReference>